<keyword evidence="3" id="KW-0067">ATP-binding</keyword>
<feature type="domain" description="Phosphoribosylglycinamide synthetase ATP-grasp (A)" evidence="4">
    <location>
        <begin position="87"/>
        <end position="212"/>
    </location>
</feature>
<dbReference type="GO" id="GO:0009113">
    <property type="term" value="P:purine nucleobase biosynthetic process"/>
    <property type="evidence" value="ECO:0007669"/>
    <property type="project" value="InterPro"/>
</dbReference>
<dbReference type="AlphaFoldDB" id="A0A0D8Y665"/>
<keyword evidence="2" id="KW-0547">Nucleotide-binding</keyword>
<gene>
    <name evidence="5" type="ORF">DICVIV_03803</name>
</gene>
<name>A0A0D8Y665_DICVI</name>
<dbReference type="STRING" id="29172.A0A0D8Y665"/>
<evidence type="ECO:0000256" key="2">
    <source>
        <dbReference type="ARBA" id="ARBA00022741"/>
    </source>
</evidence>
<dbReference type="SUPFAM" id="SSF56059">
    <property type="entry name" value="Glutathione synthetase ATP-binding domain-like"/>
    <property type="match status" value="1"/>
</dbReference>
<reference evidence="5 6" key="1">
    <citation type="submission" date="2013-11" db="EMBL/GenBank/DDBJ databases">
        <title>Draft genome of the bovine lungworm Dictyocaulus viviparus.</title>
        <authorList>
            <person name="Mitreva M."/>
        </authorList>
    </citation>
    <scope>NUCLEOTIDE SEQUENCE [LARGE SCALE GENOMIC DNA]</scope>
    <source>
        <strain evidence="5 6">HannoverDv2000</strain>
    </source>
</reference>
<dbReference type="GO" id="GO:0005524">
    <property type="term" value="F:ATP binding"/>
    <property type="evidence" value="ECO:0007669"/>
    <property type="project" value="UniProtKB-KW"/>
</dbReference>
<dbReference type="InterPro" id="IPR013815">
    <property type="entry name" value="ATP_grasp_subdomain_1"/>
</dbReference>
<dbReference type="SUPFAM" id="SSF52440">
    <property type="entry name" value="PreATP-grasp domain"/>
    <property type="match status" value="1"/>
</dbReference>
<dbReference type="Gene3D" id="3.30.470.20">
    <property type="entry name" value="ATP-grasp fold, B domain"/>
    <property type="match status" value="1"/>
</dbReference>
<organism evidence="5 6">
    <name type="scientific">Dictyocaulus viviparus</name>
    <name type="common">Bovine lungworm</name>
    <dbReference type="NCBI Taxonomy" id="29172"/>
    <lineage>
        <taxon>Eukaryota</taxon>
        <taxon>Metazoa</taxon>
        <taxon>Ecdysozoa</taxon>
        <taxon>Nematoda</taxon>
        <taxon>Chromadorea</taxon>
        <taxon>Rhabditida</taxon>
        <taxon>Rhabditina</taxon>
        <taxon>Rhabditomorpha</taxon>
        <taxon>Strongyloidea</taxon>
        <taxon>Metastrongylidae</taxon>
        <taxon>Dictyocaulus</taxon>
    </lineage>
</organism>
<dbReference type="Proteomes" id="UP000053766">
    <property type="component" value="Unassembled WGS sequence"/>
</dbReference>
<accession>A0A0D8Y665</accession>
<dbReference type="Pfam" id="PF01071">
    <property type="entry name" value="GARS_A"/>
    <property type="match status" value="1"/>
</dbReference>
<dbReference type="GO" id="GO:0004637">
    <property type="term" value="F:phosphoribosylamine-glycine ligase activity"/>
    <property type="evidence" value="ECO:0007669"/>
    <property type="project" value="InterPro"/>
</dbReference>
<evidence type="ECO:0000256" key="3">
    <source>
        <dbReference type="ARBA" id="ARBA00022840"/>
    </source>
</evidence>
<dbReference type="InterPro" id="IPR000115">
    <property type="entry name" value="PRibGlycinamide_synth"/>
</dbReference>
<dbReference type="Gene3D" id="3.40.50.20">
    <property type="match status" value="1"/>
</dbReference>
<evidence type="ECO:0000256" key="1">
    <source>
        <dbReference type="ARBA" id="ARBA00022598"/>
    </source>
</evidence>
<dbReference type="OrthoDB" id="2018833at2759"/>
<dbReference type="SMART" id="SM01209">
    <property type="entry name" value="GARS_A"/>
    <property type="match status" value="1"/>
</dbReference>
<keyword evidence="1 5" id="KW-0436">Ligase</keyword>
<reference evidence="6" key="2">
    <citation type="journal article" date="2016" name="Sci. Rep.">
        <title>Dictyocaulus viviparus genome, variome and transcriptome elucidate lungworm biology and support future intervention.</title>
        <authorList>
            <person name="McNulty S.N."/>
            <person name="Strube C."/>
            <person name="Rosa B.A."/>
            <person name="Martin J.C."/>
            <person name="Tyagi R."/>
            <person name="Choi Y.J."/>
            <person name="Wang Q."/>
            <person name="Hallsworth Pepin K."/>
            <person name="Zhang X."/>
            <person name="Ozersky P."/>
            <person name="Wilson R.K."/>
            <person name="Sternberg P.W."/>
            <person name="Gasser R.B."/>
            <person name="Mitreva M."/>
        </authorList>
    </citation>
    <scope>NUCLEOTIDE SEQUENCE [LARGE SCALE GENOMIC DNA]</scope>
    <source>
        <strain evidence="6">HannoverDv2000</strain>
    </source>
</reference>
<dbReference type="EMBL" id="KN716216">
    <property type="protein sequence ID" value="KJH50081.1"/>
    <property type="molecule type" value="Genomic_DNA"/>
</dbReference>
<dbReference type="PANTHER" id="PTHR43472:SF1">
    <property type="entry name" value="PHOSPHORIBOSYLAMINE--GLYCINE LIGASE, CHLOROPLASTIC"/>
    <property type="match status" value="1"/>
</dbReference>
<sequence>MISRSVLVIGSGAREHAIAWHLAEFDMVKVWIAPGNGADFPKPDIDITNADDIVAFCYAERISLVIIGPEGPLADGLVDRIGGRVAASKIFAKELMRKYNLPTADFAHFDDIDCAGEFIAKCDWNGIIVKADGLASGKGVVVADTKQIALSTAKNFLAGQFGANSSRILLEERLYGHEISALCFTDGTTVARMPLIRDHKRLLENDTGPNTGMLQIKRTELPD</sequence>
<evidence type="ECO:0000313" key="5">
    <source>
        <dbReference type="EMBL" id="KJH50081.1"/>
    </source>
</evidence>
<dbReference type="InterPro" id="IPR020561">
    <property type="entry name" value="PRibGlycinamid_synth_ATP-grasp"/>
</dbReference>
<keyword evidence="6" id="KW-1185">Reference proteome</keyword>
<dbReference type="PANTHER" id="PTHR43472">
    <property type="entry name" value="PHOSPHORIBOSYLAMINE--GLYCINE LIGASE"/>
    <property type="match status" value="1"/>
</dbReference>
<evidence type="ECO:0000313" key="6">
    <source>
        <dbReference type="Proteomes" id="UP000053766"/>
    </source>
</evidence>
<dbReference type="InterPro" id="IPR016185">
    <property type="entry name" value="PreATP-grasp_dom_sf"/>
</dbReference>
<proteinExistence type="predicted"/>
<evidence type="ECO:0000259" key="4">
    <source>
        <dbReference type="Pfam" id="PF01071"/>
    </source>
</evidence>
<protein>
    <submittedName>
        <fullName evidence="5">Phosphoribosylamine--glycine ligase</fullName>
    </submittedName>
</protein>
<dbReference type="Gene3D" id="3.30.1490.20">
    <property type="entry name" value="ATP-grasp fold, A domain"/>
    <property type="match status" value="1"/>
</dbReference>